<dbReference type="PANTHER" id="PTHR10858">
    <property type="entry name" value="DEOXYRIBONUCLEASE II"/>
    <property type="match status" value="1"/>
</dbReference>
<evidence type="ECO:0000256" key="2">
    <source>
        <dbReference type="ARBA" id="ARBA00007527"/>
    </source>
</evidence>
<dbReference type="KEGG" id="char:122130209"/>
<keyword evidence="5" id="KW-0732">Signal</keyword>
<feature type="signal peptide" evidence="5">
    <location>
        <begin position="1"/>
        <end position="17"/>
    </location>
</feature>
<dbReference type="InterPro" id="IPR004947">
    <property type="entry name" value="DNase_II"/>
</dbReference>
<reference evidence="7" key="1">
    <citation type="submission" date="2025-08" db="UniProtKB">
        <authorList>
            <consortium name="RefSeq"/>
        </authorList>
    </citation>
    <scope>IDENTIFICATION</scope>
</reference>
<evidence type="ECO:0000256" key="4">
    <source>
        <dbReference type="ARBA" id="ARBA00022801"/>
    </source>
</evidence>
<dbReference type="PANTHER" id="PTHR10858:SF2">
    <property type="entry name" value="DEOXYRIBONUCLEASE-2-BETA"/>
    <property type="match status" value="1"/>
</dbReference>
<dbReference type="GO" id="GO:0006309">
    <property type="term" value="P:apoptotic DNA fragmentation"/>
    <property type="evidence" value="ECO:0007669"/>
    <property type="project" value="TreeGrafter"/>
</dbReference>
<comment type="similarity">
    <text evidence="2">Belongs to the DNase II family.</text>
</comment>
<dbReference type="RefSeq" id="XP_042560804.1">
    <property type="nucleotide sequence ID" value="XM_042704870.1"/>
</dbReference>
<dbReference type="AlphaFoldDB" id="A0A8M1KG30"/>
<dbReference type="Proteomes" id="UP000515152">
    <property type="component" value="Unplaced"/>
</dbReference>
<dbReference type="OrthoDB" id="10261598at2759"/>
<gene>
    <name evidence="7" type="primary">LOC122130209</name>
</gene>
<accession>A0A8M1KG30</accession>
<protein>
    <recommendedName>
        <fullName evidence="3">deoxyribonuclease II</fullName>
        <ecNumber evidence="3">3.1.22.1</ecNumber>
    </recommendedName>
</protein>
<evidence type="ECO:0000256" key="1">
    <source>
        <dbReference type="ARBA" id="ARBA00000447"/>
    </source>
</evidence>
<dbReference type="GeneID" id="122130209"/>
<feature type="chain" id="PRO_5035469678" description="deoxyribonuclease II" evidence="5">
    <location>
        <begin position="18"/>
        <end position="353"/>
    </location>
</feature>
<keyword evidence="4" id="KW-0378">Hydrolase</keyword>
<evidence type="ECO:0000256" key="3">
    <source>
        <dbReference type="ARBA" id="ARBA00012036"/>
    </source>
</evidence>
<name>A0A8M1KG30_CLUHA</name>
<dbReference type="Pfam" id="PF03265">
    <property type="entry name" value="DNase_II"/>
    <property type="match status" value="1"/>
</dbReference>
<comment type="catalytic activity">
    <reaction evidence="1">
        <text>Endonucleolytic cleavage to nucleoside 3'-phosphates and 3'-phosphooligonucleotide end-products.</text>
        <dbReference type="EC" id="3.1.22.1"/>
    </reaction>
</comment>
<evidence type="ECO:0000313" key="6">
    <source>
        <dbReference type="Proteomes" id="UP000515152"/>
    </source>
</evidence>
<sequence>MLHYFVLASNLLCSVLTVKSFGHGSISCRDEKNEPVDWFIIYKLPKYVMEYSGNGVDYMYLDGSMKTWDLSPFKVNYSDGAAAYTLGQLYQGKGYESNSSAYLLYNDAPPDLHYDMDHGHTKGVMMFDETQGFWLSHTIPHFPPFPEKGYGYPSTGMFYGQVLFCVTYAYQQFHPISEQLMYTLPHVYNCSLPGPLGADMTILAQLCSGASPHLPKDRTVKKLVSAKGETFLSFVKSHLFVDDIYTAWVAQLLDTDLLVESWQRQGHELFSNCSLRRHVLNVSGVRLPGPVHFHSHYDHSKWCVSVEPEGGWVCLGDLNRERGQVWRGGGLICTQNTLIYSVFRRAVYSFYKC</sequence>
<evidence type="ECO:0000256" key="5">
    <source>
        <dbReference type="SAM" id="SignalP"/>
    </source>
</evidence>
<organism evidence="6 7">
    <name type="scientific">Clupea harengus</name>
    <name type="common">Atlantic herring</name>
    <dbReference type="NCBI Taxonomy" id="7950"/>
    <lineage>
        <taxon>Eukaryota</taxon>
        <taxon>Metazoa</taxon>
        <taxon>Chordata</taxon>
        <taxon>Craniata</taxon>
        <taxon>Vertebrata</taxon>
        <taxon>Euteleostomi</taxon>
        <taxon>Actinopterygii</taxon>
        <taxon>Neopterygii</taxon>
        <taxon>Teleostei</taxon>
        <taxon>Clupei</taxon>
        <taxon>Clupeiformes</taxon>
        <taxon>Clupeoidei</taxon>
        <taxon>Clupeidae</taxon>
        <taxon>Clupea</taxon>
    </lineage>
</organism>
<dbReference type="EC" id="3.1.22.1" evidence="3"/>
<evidence type="ECO:0000313" key="7">
    <source>
        <dbReference type="RefSeq" id="XP_042560804.1"/>
    </source>
</evidence>
<dbReference type="GO" id="GO:0004531">
    <property type="term" value="F:deoxyribonuclease II activity"/>
    <property type="evidence" value="ECO:0007669"/>
    <property type="project" value="UniProtKB-EC"/>
</dbReference>
<keyword evidence="6" id="KW-1185">Reference proteome</keyword>
<proteinExistence type="inferred from homology"/>